<dbReference type="Proteomes" id="UP001177021">
    <property type="component" value="Unassembled WGS sequence"/>
</dbReference>
<evidence type="ECO:0000313" key="2">
    <source>
        <dbReference type="Proteomes" id="UP001177021"/>
    </source>
</evidence>
<proteinExistence type="predicted"/>
<accession>A0ACB0IQ20</accession>
<organism evidence="1 2">
    <name type="scientific">Trifolium pratense</name>
    <name type="common">Red clover</name>
    <dbReference type="NCBI Taxonomy" id="57577"/>
    <lineage>
        <taxon>Eukaryota</taxon>
        <taxon>Viridiplantae</taxon>
        <taxon>Streptophyta</taxon>
        <taxon>Embryophyta</taxon>
        <taxon>Tracheophyta</taxon>
        <taxon>Spermatophyta</taxon>
        <taxon>Magnoliopsida</taxon>
        <taxon>eudicotyledons</taxon>
        <taxon>Gunneridae</taxon>
        <taxon>Pentapetalae</taxon>
        <taxon>rosids</taxon>
        <taxon>fabids</taxon>
        <taxon>Fabales</taxon>
        <taxon>Fabaceae</taxon>
        <taxon>Papilionoideae</taxon>
        <taxon>50 kb inversion clade</taxon>
        <taxon>NPAAA clade</taxon>
        <taxon>Hologalegina</taxon>
        <taxon>IRL clade</taxon>
        <taxon>Trifolieae</taxon>
        <taxon>Trifolium</taxon>
    </lineage>
</organism>
<reference evidence="1" key="1">
    <citation type="submission" date="2023-10" db="EMBL/GenBank/DDBJ databases">
        <authorList>
            <person name="Rodriguez Cubillos JULIANA M."/>
            <person name="De Vega J."/>
        </authorList>
    </citation>
    <scope>NUCLEOTIDE SEQUENCE</scope>
</reference>
<keyword evidence="2" id="KW-1185">Reference proteome</keyword>
<evidence type="ECO:0000313" key="1">
    <source>
        <dbReference type="EMBL" id="CAJ2634010.1"/>
    </source>
</evidence>
<gene>
    <name evidence="1" type="ORF">MILVUS5_LOCUS5010</name>
</gene>
<protein>
    <submittedName>
        <fullName evidence="1">Uncharacterized protein</fullName>
    </submittedName>
</protein>
<sequence>MWDNLHVYDKKQLISIDMVLIDEESFVAEFREKKCNEERYMSSRNLRCRPIKKGMRWLKKTLQCCISMVLVTQIH</sequence>
<comment type="caution">
    <text evidence="1">The sequence shown here is derived from an EMBL/GenBank/DDBJ whole genome shotgun (WGS) entry which is preliminary data.</text>
</comment>
<name>A0ACB0IQ20_TRIPR</name>
<dbReference type="EMBL" id="CASHSV030000002">
    <property type="protein sequence ID" value="CAJ2634010.1"/>
    <property type="molecule type" value="Genomic_DNA"/>
</dbReference>